<evidence type="ECO:0000256" key="1">
    <source>
        <dbReference type="SAM" id="MobiDB-lite"/>
    </source>
</evidence>
<name>A0AAN9PP41_CANGL</name>
<feature type="region of interest" description="Disordered" evidence="1">
    <location>
        <begin position="41"/>
        <end position="67"/>
    </location>
</feature>
<dbReference type="EMBL" id="JAYMYQ010000011">
    <property type="protein sequence ID" value="KAK7304637.1"/>
    <property type="molecule type" value="Genomic_DNA"/>
</dbReference>
<dbReference type="AlphaFoldDB" id="A0AAN9PP41"/>
<feature type="compositionally biased region" description="Basic and acidic residues" evidence="1">
    <location>
        <begin position="58"/>
        <end position="67"/>
    </location>
</feature>
<evidence type="ECO:0000313" key="2">
    <source>
        <dbReference type="EMBL" id="KAK7304637.1"/>
    </source>
</evidence>
<gene>
    <name evidence="2" type="ORF">VNO77_42522</name>
</gene>
<comment type="caution">
    <text evidence="2">The sequence shown here is derived from an EMBL/GenBank/DDBJ whole genome shotgun (WGS) entry which is preliminary data.</text>
</comment>
<reference evidence="2 3" key="1">
    <citation type="submission" date="2024-01" db="EMBL/GenBank/DDBJ databases">
        <title>The genomes of 5 underutilized Papilionoideae crops provide insights into root nodulation and disease resistanc.</title>
        <authorList>
            <person name="Jiang F."/>
        </authorList>
    </citation>
    <scope>NUCLEOTIDE SEQUENCE [LARGE SCALE GENOMIC DNA]</scope>
    <source>
        <strain evidence="2">LVBAO_FW01</strain>
        <tissue evidence="2">Leaves</tissue>
    </source>
</reference>
<evidence type="ECO:0000313" key="3">
    <source>
        <dbReference type="Proteomes" id="UP001367508"/>
    </source>
</evidence>
<proteinExistence type="predicted"/>
<dbReference type="Proteomes" id="UP001367508">
    <property type="component" value="Unassembled WGS sequence"/>
</dbReference>
<organism evidence="2 3">
    <name type="scientific">Canavalia gladiata</name>
    <name type="common">Sword bean</name>
    <name type="synonym">Dolichos gladiatus</name>
    <dbReference type="NCBI Taxonomy" id="3824"/>
    <lineage>
        <taxon>Eukaryota</taxon>
        <taxon>Viridiplantae</taxon>
        <taxon>Streptophyta</taxon>
        <taxon>Embryophyta</taxon>
        <taxon>Tracheophyta</taxon>
        <taxon>Spermatophyta</taxon>
        <taxon>Magnoliopsida</taxon>
        <taxon>eudicotyledons</taxon>
        <taxon>Gunneridae</taxon>
        <taxon>Pentapetalae</taxon>
        <taxon>rosids</taxon>
        <taxon>fabids</taxon>
        <taxon>Fabales</taxon>
        <taxon>Fabaceae</taxon>
        <taxon>Papilionoideae</taxon>
        <taxon>50 kb inversion clade</taxon>
        <taxon>NPAAA clade</taxon>
        <taxon>indigoferoid/millettioid clade</taxon>
        <taxon>Phaseoleae</taxon>
        <taxon>Canavalia</taxon>
    </lineage>
</organism>
<accession>A0AAN9PP41</accession>
<sequence>MLLSIHLKYVLDYNLVCLRKKGWLKNETEWKKKSRKEETRFLKGGDERRKLHKAPSTLDEHRRPGKE</sequence>
<protein>
    <submittedName>
        <fullName evidence="2">Uncharacterized protein</fullName>
    </submittedName>
</protein>
<keyword evidence="3" id="KW-1185">Reference proteome</keyword>